<evidence type="ECO:0000256" key="4">
    <source>
        <dbReference type="SAM" id="Phobius"/>
    </source>
</evidence>
<accession>A0A1G6NDC1</accession>
<dbReference type="SUPFAM" id="SSF103473">
    <property type="entry name" value="MFS general substrate transporter"/>
    <property type="match status" value="1"/>
</dbReference>
<evidence type="ECO:0000256" key="3">
    <source>
        <dbReference type="ARBA" id="ARBA00023136"/>
    </source>
</evidence>
<evidence type="ECO:0000256" key="2">
    <source>
        <dbReference type="ARBA" id="ARBA00022989"/>
    </source>
</evidence>
<sequence>MYGFLAVLCIASALGNQGWQTLFNNFAVEKVGANSVQVGAIQSFREIPGFLTFFAVYILVVVAEHRFAVYSIILCGIGVMVTGFFPTFEGLILTGILMSVGFHFFETANQSLTLQYFSPERVPLVLSKFRSYTALTNIATGVFIWLMAGFLSFQWMFFIVGVLVFLAGVYSLRKNPVDKLLPPQHKKLILKRKYWLFYVLNLLSGSRRQIFMVFAIFILVQKYHFSITHITILFVVNNIITYVLSPYVGKAINRYGERAMLTVEYVFLILVFLGYGLIENSMVVSGLYIVDNLFFSFAISINSFFRKQAEPADIAPSMAVGFTINHLTAVFLPVVGGLLWIYNWRIPFLGGAFLALLSLIFARFVPSKKILATSAVLVK</sequence>
<feature type="transmembrane region" description="Helical" evidence="4">
    <location>
        <begin position="194"/>
        <end position="220"/>
    </location>
</feature>
<dbReference type="InterPro" id="IPR020846">
    <property type="entry name" value="MFS_dom"/>
</dbReference>
<feature type="transmembrane region" description="Helical" evidence="4">
    <location>
        <begin position="259"/>
        <end position="278"/>
    </location>
</feature>
<dbReference type="PANTHER" id="PTHR23518">
    <property type="entry name" value="C-METHYLTRANSFERASE"/>
    <property type="match status" value="1"/>
</dbReference>
<feature type="transmembrane region" description="Helical" evidence="4">
    <location>
        <begin position="153"/>
        <end position="173"/>
    </location>
</feature>
<gene>
    <name evidence="6" type="ORF">SAMN05216323_10424</name>
</gene>
<dbReference type="OrthoDB" id="9774288at2"/>
<dbReference type="Proteomes" id="UP000199452">
    <property type="component" value="Unassembled WGS sequence"/>
</dbReference>
<dbReference type="PANTHER" id="PTHR23518:SF2">
    <property type="entry name" value="MAJOR FACILITATOR SUPERFAMILY TRANSPORTER"/>
    <property type="match status" value="1"/>
</dbReference>
<feature type="transmembrane region" description="Helical" evidence="4">
    <location>
        <begin position="226"/>
        <end position="247"/>
    </location>
</feature>
<dbReference type="EMBL" id="FMYP01000042">
    <property type="protein sequence ID" value="SDC65185.1"/>
    <property type="molecule type" value="Genomic_DNA"/>
</dbReference>
<dbReference type="AlphaFoldDB" id="A0A1G6NDC1"/>
<evidence type="ECO:0000313" key="6">
    <source>
        <dbReference type="EMBL" id="SDC65185.1"/>
    </source>
</evidence>
<feature type="domain" description="Major facilitator superfamily (MFS) profile" evidence="5">
    <location>
        <begin position="193"/>
        <end position="379"/>
    </location>
</feature>
<organism evidence="6 7">
    <name type="scientific">Williamwhitmania taraxaci</name>
    <dbReference type="NCBI Taxonomy" id="1640674"/>
    <lineage>
        <taxon>Bacteria</taxon>
        <taxon>Pseudomonadati</taxon>
        <taxon>Bacteroidota</taxon>
        <taxon>Bacteroidia</taxon>
        <taxon>Bacteroidales</taxon>
        <taxon>Williamwhitmaniaceae</taxon>
        <taxon>Williamwhitmania</taxon>
    </lineage>
</organism>
<feature type="transmembrane region" description="Helical" evidence="4">
    <location>
        <begin position="67"/>
        <end position="85"/>
    </location>
</feature>
<protein>
    <submittedName>
        <fullName evidence="6">Major Facilitator Superfamily protein</fullName>
    </submittedName>
</protein>
<name>A0A1G6NDC1_9BACT</name>
<keyword evidence="7" id="KW-1185">Reference proteome</keyword>
<evidence type="ECO:0000256" key="1">
    <source>
        <dbReference type="ARBA" id="ARBA00022692"/>
    </source>
</evidence>
<dbReference type="InterPro" id="IPR011701">
    <property type="entry name" value="MFS"/>
</dbReference>
<feature type="transmembrane region" description="Helical" evidence="4">
    <location>
        <begin position="348"/>
        <end position="365"/>
    </location>
</feature>
<dbReference type="InterPro" id="IPR036259">
    <property type="entry name" value="MFS_trans_sf"/>
</dbReference>
<proteinExistence type="predicted"/>
<dbReference type="Gene3D" id="1.20.1250.20">
    <property type="entry name" value="MFS general substrate transporter like domains"/>
    <property type="match status" value="2"/>
</dbReference>
<dbReference type="PROSITE" id="PS50850">
    <property type="entry name" value="MFS"/>
    <property type="match status" value="1"/>
</dbReference>
<keyword evidence="1 4" id="KW-0812">Transmembrane</keyword>
<feature type="transmembrane region" description="Helical" evidence="4">
    <location>
        <begin position="284"/>
        <end position="305"/>
    </location>
</feature>
<feature type="transmembrane region" description="Helical" evidence="4">
    <location>
        <begin position="39"/>
        <end position="60"/>
    </location>
</feature>
<dbReference type="GO" id="GO:0022857">
    <property type="term" value="F:transmembrane transporter activity"/>
    <property type="evidence" value="ECO:0007669"/>
    <property type="project" value="InterPro"/>
</dbReference>
<feature type="transmembrane region" description="Helical" evidence="4">
    <location>
        <begin position="317"/>
        <end position="342"/>
    </location>
</feature>
<evidence type="ECO:0000313" key="7">
    <source>
        <dbReference type="Proteomes" id="UP000199452"/>
    </source>
</evidence>
<keyword evidence="2 4" id="KW-1133">Transmembrane helix</keyword>
<keyword evidence="3 4" id="KW-0472">Membrane</keyword>
<evidence type="ECO:0000259" key="5">
    <source>
        <dbReference type="PROSITE" id="PS50850"/>
    </source>
</evidence>
<dbReference type="Pfam" id="PF07690">
    <property type="entry name" value="MFS_1"/>
    <property type="match status" value="1"/>
</dbReference>
<reference evidence="6 7" key="1">
    <citation type="submission" date="2016-09" db="EMBL/GenBank/DDBJ databases">
        <authorList>
            <person name="Capua I."/>
            <person name="De Benedictis P."/>
            <person name="Joannis T."/>
            <person name="Lombin L.H."/>
            <person name="Cattoli G."/>
        </authorList>
    </citation>
    <scope>NUCLEOTIDE SEQUENCE [LARGE SCALE GENOMIC DNA]</scope>
    <source>
        <strain evidence="6 7">A7P-90m</strain>
    </source>
</reference>